<sequence>MPHRFMPRRSRLAISVALLLPAATTLAQNQSQTHAHPTTLERVEVTATPLGGDAEDLAHPIEVLHGDALEDRKAGNLGDTLSSLPGVQSGFFGTGVGRPIIRGQEGPRVQVLSGGIGSMDASTVSADHAVGIEPFLADQIEVLKGPANLLYGSGAIGGAVNVVDGRIAREVPDRPLSGRAELRAGSGNDERSGMFRLDGVSGDNLVLHVDGLIRNTGDFDIPGFAQVPDGPDHGHDDGHDHDHDHGHGEEENAYGTLPNSSIRTRAGAVGATWFGARGHLGVALSTYRTNYGLPDGAHAHAEGDDGHDHGHGHGHDHGHDHDDGHGHGEDEHGHEDGPVRIDLAQNRIDLKGGIYDPLPFLRALNLRAAHNDYEHVELEGGLAATRFTNKGTEARLEAVQNTFNGWDGAFGLQVGHVDFSAVGEEAFVPPSVTDTLGLFVVQEKDFGPVKLEFGGRHERVEIDPAAGEGRKFDASSLSGAAIWHLSETFDLRFGADISERAPSNEELFAAGPHIATRSIEIGDADLDTERGQRLEVGLHAHTDRVEFKAAVYQTKFKRYTYLADTGVAEDGFPVRLWTQGDATFRGAEAEAKFHLVESEAGDFDLRVFGDIVRAQLDGSGTRHVHFDVPHGDHGHHYHADIEMGGNLPRIAPSRFGADINWTLGGLRAHAGAVRYQKQDRVAALEDPSPGYTLVNAGIAWRLGQADGTQWELFLDGRNLTDREARPHTSLLRDFAPLPGRMVAGGVRVFF</sequence>
<evidence type="ECO:0008006" key="16">
    <source>
        <dbReference type="Google" id="ProtNLM"/>
    </source>
</evidence>
<dbReference type="InterPro" id="IPR000531">
    <property type="entry name" value="Beta-barrel_TonB"/>
</dbReference>
<dbReference type="Proteomes" id="UP000218968">
    <property type="component" value="Chromosome"/>
</dbReference>
<dbReference type="EMBL" id="CP023406">
    <property type="protein sequence ID" value="ATD68267.1"/>
    <property type="molecule type" value="Genomic_DNA"/>
</dbReference>
<dbReference type="InterPro" id="IPR012910">
    <property type="entry name" value="Plug_dom"/>
</dbReference>
<reference evidence="15" key="1">
    <citation type="submission" date="2017-09" db="EMBL/GenBank/DDBJ databases">
        <title>Luteimonas liuhanmingii sp.nov., isolated from the intestinal contents of Tibetan Plateau Pika in Yushu, Qinghai Province, China.</title>
        <authorList>
            <person name="Gui Z."/>
        </authorList>
    </citation>
    <scope>NUCLEOTIDE SEQUENCE [LARGE SCALE GENOMIC DNA]</scope>
    <source>
        <strain evidence="15">100111</strain>
    </source>
</reference>
<feature type="signal peptide" evidence="11">
    <location>
        <begin position="1"/>
        <end position="27"/>
    </location>
</feature>
<keyword evidence="3 8" id="KW-1134">Transmembrane beta strand</keyword>
<feature type="domain" description="TonB-dependent receptor plug" evidence="13">
    <location>
        <begin position="54"/>
        <end position="159"/>
    </location>
</feature>
<dbReference type="PANTHER" id="PTHR30069:SF40">
    <property type="entry name" value="TONB-DEPENDENT RECEPTOR NMB0964-RELATED"/>
    <property type="match status" value="1"/>
</dbReference>
<keyword evidence="11" id="KW-0732">Signal</keyword>
<evidence type="ECO:0000259" key="12">
    <source>
        <dbReference type="Pfam" id="PF00593"/>
    </source>
</evidence>
<dbReference type="SUPFAM" id="SSF56935">
    <property type="entry name" value="Porins"/>
    <property type="match status" value="1"/>
</dbReference>
<keyword evidence="6 8" id="KW-0472">Membrane</keyword>
<evidence type="ECO:0000313" key="15">
    <source>
        <dbReference type="Proteomes" id="UP000218968"/>
    </source>
</evidence>
<dbReference type="OrthoDB" id="9795928at2"/>
<evidence type="ECO:0000256" key="9">
    <source>
        <dbReference type="RuleBase" id="RU003357"/>
    </source>
</evidence>
<evidence type="ECO:0000256" key="8">
    <source>
        <dbReference type="PROSITE-ProRule" id="PRU01360"/>
    </source>
</evidence>
<feature type="compositionally biased region" description="Basic and acidic residues" evidence="10">
    <location>
        <begin position="230"/>
        <end position="250"/>
    </location>
</feature>
<gene>
    <name evidence="14" type="ORF">CNR27_13205</name>
</gene>
<dbReference type="InterPro" id="IPR036942">
    <property type="entry name" value="Beta-barrel_TonB_sf"/>
</dbReference>
<dbReference type="InterPro" id="IPR039426">
    <property type="entry name" value="TonB-dep_rcpt-like"/>
</dbReference>
<feature type="chain" id="PRO_5012855295" description="TonB-dependent receptor" evidence="11">
    <location>
        <begin position="28"/>
        <end position="750"/>
    </location>
</feature>
<evidence type="ECO:0000259" key="13">
    <source>
        <dbReference type="Pfam" id="PF07715"/>
    </source>
</evidence>
<feature type="domain" description="TonB-dependent receptor-like beta-barrel" evidence="12">
    <location>
        <begin position="277"/>
        <end position="719"/>
    </location>
</feature>
<feature type="compositionally biased region" description="Basic and acidic residues" evidence="10">
    <location>
        <begin position="297"/>
        <end position="337"/>
    </location>
</feature>
<protein>
    <recommendedName>
        <fullName evidence="16">TonB-dependent receptor</fullName>
    </recommendedName>
</protein>
<dbReference type="Pfam" id="PF07715">
    <property type="entry name" value="Plug"/>
    <property type="match status" value="1"/>
</dbReference>
<feature type="region of interest" description="Disordered" evidence="10">
    <location>
        <begin position="295"/>
        <end position="337"/>
    </location>
</feature>
<keyword evidence="5 9" id="KW-0798">TonB box</keyword>
<dbReference type="PROSITE" id="PS52016">
    <property type="entry name" value="TONB_DEPENDENT_REC_3"/>
    <property type="match status" value="1"/>
</dbReference>
<evidence type="ECO:0000256" key="11">
    <source>
        <dbReference type="SAM" id="SignalP"/>
    </source>
</evidence>
<dbReference type="GO" id="GO:0015344">
    <property type="term" value="F:siderophore uptake transmembrane transporter activity"/>
    <property type="evidence" value="ECO:0007669"/>
    <property type="project" value="TreeGrafter"/>
</dbReference>
<name>A0A290XGM2_9GAMM</name>
<evidence type="ECO:0000256" key="10">
    <source>
        <dbReference type="SAM" id="MobiDB-lite"/>
    </source>
</evidence>
<dbReference type="Pfam" id="PF00593">
    <property type="entry name" value="TonB_dep_Rec_b-barrel"/>
    <property type="match status" value="1"/>
</dbReference>
<evidence type="ECO:0000256" key="5">
    <source>
        <dbReference type="ARBA" id="ARBA00023077"/>
    </source>
</evidence>
<keyword evidence="2 8" id="KW-0813">Transport</keyword>
<evidence type="ECO:0000256" key="6">
    <source>
        <dbReference type="ARBA" id="ARBA00023136"/>
    </source>
</evidence>
<accession>A0A290XGM2</accession>
<evidence type="ECO:0000256" key="2">
    <source>
        <dbReference type="ARBA" id="ARBA00022448"/>
    </source>
</evidence>
<evidence type="ECO:0000313" key="14">
    <source>
        <dbReference type="EMBL" id="ATD68267.1"/>
    </source>
</evidence>
<comment type="similarity">
    <text evidence="8 9">Belongs to the TonB-dependent receptor family.</text>
</comment>
<organism evidence="14 15">
    <name type="scientific">Luteimonas chenhongjianii</name>
    <dbReference type="NCBI Taxonomy" id="2006110"/>
    <lineage>
        <taxon>Bacteria</taxon>
        <taxon>Pseudomonadati</taxon>
        <taxon>Pseudomonadota</taxon>
        <taxon>Gammaproteobacteria</taxon>
        <taxon>Lysobacterales</taxon>
        <taxon>Lysobacteraceae</taxon>
        <taxon>Luteimonas</taxon>
    </lineage>
</organism>
<dbReference type="GO" id="GO:0044718">
    <property type="term" value="P:siderophore transmembrane transport"/>
    <property type="evidence" value="ECO:0007669"/>
    <property type="project" value="TreeGrafter"/>
</dbReference>
<dbReference type="RefSeq" id="WP_096299461.1">
    <property type="nucleotide sequence ID" value="NZ_CP023406.1"/>
</dbReference>
<dbReference type="KEGG" id="lum:CNR27_13205"/>
<proteinExistence type="inferred from homology"/>
<dbReference type="PANTHER" id="PTHR30069">
    <property type="entry name" value="TONB-DEPENDENT OUTER MEMBRANE RECEPTOR"/>
    <property type="match status" value="1"/>
</dbReference>
<keyword evidence="15" id="KW-1185">Reference proteome</keyword>
<dbReference type="InterPro" id="IPR037066">
    <property type="entry name" value="Plug_dom_sf"/>
</dbReference>
<keyword evidence="7 8" id="KW-0998">Cell outer membrane</keyword>
<dbReference type="Gene3D" id="2.40.170.20">
    <property type="entry name" value="TonB-dependent receptor, beta-barrel domain"/>
    <property type="match status" value="1"/>
</dbReference>
<keyword evidence="4 8" id="KW-0812">Transmembrane</keyword>
<dbReference type="Gene3D" id="2.170.130.10">
    <property type="entry name" value="TonB-dependent receptor, plug domain"/>
    <property type="match status" value="1"/>
</dbReference>
<comment type="subcellular location">
    <subcellularLocation>
        <location evidence="1 8">Cell outer membrane</location>
        <topology evidence="1 8">Multi-pass membrane protein</topology>
    </subcellularLocation>
</comment>
<evidence type="ECO:0000256" key="7">
    <source>
        <dbReference type="ARBA" id="ARBA00023237"/>
    </source>
</evidence>
<dbReference type="GO" id="GO:0009279">
    <property type="term" value="C:cell outer membrane"/>
    <property type="evidence" value="ECO:0007669"/>
    <property type="project" value="UniProtKB-SubCell"/>
</dbReference>
<dbReference type="AlphaFoldDB" id="A0A290XGM2"/>
<evidence type="ECO:0000256" key="4">
    <source>
        <dbReference type="ARBA" id="ARBA00022692"/>
    </source>
</evidence>
<feature type="region of interest" description="Disordered" evidence="10">
    <location>
        <begin position="222"/>
        <end position="260"/>
    </location>
</feature>
<evidence type="ECO:0000256" key="3">
    <source>
        <dbReference type="ARBA" id="ARBA00022452"/>
    </source>
</evidence>
<evidence type="ECO:0000256" key="1">
    <source>
        <dbReference type="ARBA" id="ARBA00004571"/>
    </source>
</evidence>